<evidence type="ECO:0000256" key="10">
    <source>
        <dbReference type="ARBA" id="ARBA00023201"/>
    </source>
</evidence>
<evidence type="ECO:0000256" key="6">
    <source>
        <dbReference type="ARBA" id="ARBA00022989"/>
    </source>
</evidence>
<evidence type="ECO:0000256" key="13">
    <source>
        <dbReference type="SAM" id="Phobius"/>
    </source>
</evidence>
<dbReference type="PANTHER" id="PTHR11690:SF288">
    <property type="entry name" value="AMILORIDE-SENSITIVE NA+ CHANNEL-RELATED"/>
    <property type="match status" value="1"/>
</dbReference>
<sequence>MEMALKGSKDYQRSENDHNYSLEKYISLGHVHGLKYLGRKGKFERYFWISVLLAMLAFTVYVVFSAITTTPVHLTPRPLNTLPFPAITICPETKAQKKFADFTKAYRIITNDKSNETLSDEEMPRIEALSQICDPHMLEDKKLNEQPTPGKEFLEILREISYPNFILFCKYRGIVQGCNELFKEIVTDDGICYTFNMLDLIKSDNNTKASWSVTNGYENENFVTYPRRAFSGSDNGMNVVIDIPKTETDYLCRGPVQGYKLKIHSADEFPVFGYGYQRIPPQKEVLVSVTPEITSLKENCIDTNEKPLKHFTEYTYKNCMTECLSSFVLSKCGCVKFSMVHENDTEICNQHQTSCVSDAFLSFYTSNKFKNEFFCDCKPSCKSLKFKTSVSQSDYNHNRVFEAYGVDVNEEFPNSQMSRLIVYLEDDFYMTSSNQNYPQETFIDKIAKIGGLLAFFLGASLISFIEIFFYLFKRCFS</sequence>
<dbReference type="STRING" id="568069.A0A1J1J544"/>
<dbReference type="InterPro" id="IPR001873">
    <property type="entry name" value="ENaC"/>
</dbReference>
<dbReference type="GO" id="GO:0015280">
    <property type="term" value="F:ligand-gated sodium channel activity"/>
    <property type="evidence" value="ECO:0007669"/>
    <property type="project" value="TreeGrafter"/>
</dbReference>
<keyword evidence="9 13" id="KW-0472">Membrane</keyword>
<comment type="subcellular location">
    <subcellularLocation>
        <location evidence="1">Membrane</location>
        <topology evidence="1">Multi-pass membrane protein</topology>
    </subcellularLocation>
</comment>
<keyword evidence="3 12" id="KW-0813">Transport</keyword>
<keyword evidence="5 12" id="KW-0812">Transmembrane</keyword>
<dbReference type="Pfam" id="PF00858">
    <property type="entry name" value="ASC"/>
    <property type="match status" value="1"/>
</dbReference>
<keyword evidence="8 12" id="KW-0406">Ion transport</keyword>
<keyword evidence="6 13" id="KW-1133">Transmembrane helix</keyword>
<evidence type="ECO:0000313" key="14">
    <source>
        <dbReference type="EMBL" id="CRL06590.1"/>
    </source>
</evidence>
<proteinExistence type="inferred from homology"/>
<keyword evidence="11 12" id="KW-0407">Ion channel</keyword>
<dbReference type="OrthoDB" id="6021021at2759"/>
<dbReference type="PANTHER" id="PTHR11690">
    <property type="entry name" value="AMILORIDE-SENSITIVE SODIUM CHANNEL-RELATED"/>
    <property type="match status" value="1"/>
</dbReference>
<dbReference type="GO" id="GO:0005886">
    <property type="term" value="C:plasma membrane"/>
    <property type="evidence" value="ECO:0007669"/>
    <property type="project" value="TreeGrafter"/>
</dbReference>
<evidence type="ECO:0000256" key="3">
    <source>
        <dbReference type="ARBA" id="ARBA00022448"/>
    </source>
</evidence>
<keyword evidence="4 12" id="KW-0894">Sodium channel</keyword>
<evidence type="ECO:0000256" key="8">
    <source>
        <dbReference type="ARBA" id="ARBA00023065"/>
    </source>
</evidence>
<dbReference type="Gene3D" id="1.10.287.770">
    <property type="entry name" value="YojJ-like"/>
    <property type="match status" value="1"/>
</dbReference>
<evidence type="ECO:0000256" key="9">
    <source>
        <dbReference type="ARBA" id="ARBA00023136"/>
    </source>
</evidence>
<evidence type="ECO:0000256" key="5">
    <source>
        <dbReference type="ARBA" id="ARBA00022692"/>
    </source>
</evidence>
<evidence type="ECO:0000256" key="4">
    <source>
        <dbReference type="ARBA" id="ARBA00022461"/>
    </source>
</evidence>
<dbReference type="PRINTS" id="PR01078">
    <property type="entry name" value="AMINACHANNEL"/>
</dbReference>
<dbReference type="AlphaFoldDB" id="A0A1J1J544"/>
<keyword evidence="15" id="KW-1185">Reference proteome</keyword>
<gene>
    <name evidence="14" type="ORF">CLUMA_CG019486</name>
</gene>
<protein>
    <submittedName>
        <fullName evidence="14">CLUMA_CG019486, isoform A</fullName>
    </submittedName>
</protein>
<dbReference type="EMBL" id="CVRI01000067">
    <property type="protein sequence ID" value="CRL06590.1"/>
    <property type="molecule type" value="Genomic_DNA"/>
</dbReference>
<dbReference type="Proteomes" id="UP000183832">
    <property type="component" value="Unassembled WGS sequence"/>
</dbReference>
<keyword evidence="7" id="KW-0915">Sodium</keyword>
<keyword evidence="10 12" id="KW-0739">Sodium transport</keyword>
<dbReference type="Gene3D" id="2.60.470.10">
    <property type="entry name" value="Acid-sensing ion channels like domains"/>
    <property type="match status" value="1"/>
</dbReference>
<evidence type="ECO:0000256" key="1">
    <source>
        <dbReference type="ARBA" id="ARBA00004141"/>
    </source>
</evidence>
<name>A0A1J1J544_9DIPT</name>
<evidence type="ECO:0000256" key="7">
    <source>
        <dbReference type="ARBA" id="ARBA00023053"/>
    </source>
</evidence>
<evidence type="ECO:0000313" key="15">
    <source>
        <dbReference type="Proteomes" id="UP000183832"/>
    </source>
</evidence>
<feature type="transmembrane region" description="Helical" evidence="13">
    <location>
        <begin position="46"/>
        <end position="67"/>
    </location>
</feature>
<comment type="similarity">
    <text evidence="2 12">Belongs to the amiloride-sensitive sodium channel (TC 1.A.6) family.</text>
</comment>
<evidence type="ECO:0000256" key="12">
    <source>
        <dbReference type="RuleBase" id="RU000679"/>
    </source>
</evidence>
<evidence type="ECO:0000256" key="2">
    <source>
        <dbReference type="ARBA" id="ARBA00007193"/>
    </source>
</evidence>
<accession>A0A1J1J544</accession>
<reference evidence="14 15" key="1">
    <citation type="submission" date="2015-04" db="EMBL/GenBank/DDBJ databases">
        <authorList>
            <person name="Syromyatnikov M.Y."/>
            <person name="Popov V.N."/>
        </authorList>
    </citation>
    <scope>NUCLEOTIDE SEQUENCE [LARGE SCALE GENOMIC DNA]</scope>
</reference>
<feature type="transmembrane region" description="Helical" evidence="13">
    <location>
        <begin position="449"/>
        <end position="472"/>
    </location>
</feature>
<organism evidence="14 15">
    <name type="scientific">Clunio marinus</name>
    <dbReference type="NCBI Taxonomy" id="568069"/>
    <lineage>
        <taxon>Eukaryota</taxon>
        <taxon>Metazoa</taxon>
        <taxon>Ecdysozoa</taxon>
        <taxon>Arthropoda</taxon>
        <taxon>Hexapoda</taxon>
        <taxon>Insecta</taxon>
        <taxon>Pterygota</taxon>
        <taxon>Neoptera</taxon>
        <taxon>Endopterygota</taxon>
        <taxon>Diptera</taxon>
        <taxon>Nematocera</taxon>
        <taxon>Chironomoidea</taxon>
        <taxon>Chironomidae</taxon>
        <taxon>Clunio</taxon>
    </lineage>
</organism>
<evidence type="ECO:0000256" key="11">
    <source>
        <dbReference type="ARBA" id="ARBA00023303"/>
    </source>
</evidence>